<accession>A0A255GNK0</accession>
<organism evidence="9 10">
    <name type="scientific">Enemella evansiae</name>
    <dbReference type="NCBI Taxonomy" id="2016499"/>
    <lineage>
        <taxon>Bacteria</taxon>
        <taxon>Bacillati</taxon>
        <taxon>Actinomycetota</taxon>
        <taxon>Actinomycetes</taxon>
        <taxon>Propionibacteriales</taxon>
        <taxon>Propionibacteriaceae</taxon>
        <taxon>Enemella</taxon>
    </lineage>
</organism>
<dbReference type="PANTHER" id="PTHR33992:SF1">
    <property type="entry name" value="RIBONUCLEASE P PROTEIN COMPONENT"/>
    <property type="match status" value="1"/>
</dbReference>
<evidence type="ECO:0000256" key="6">
    <source>
        <dbReference type="ARBA" id="ARBA00022884"/>
    </source>
</evidence>
<evidence type="ECO:0000256" key="2">
    <source>
        <dbReference type="ARBA" id="ARBA00022694"/>
    </source>
</evidence>
<dbReference type="GO" id="GO:0001682">
    <property type="term" value="P:tRNA 5'-leader removal"/>
    <property type="evidence" value="ECO:0007669"/>
    <property type="project" value="UniProtKB-UniRule"/>
</dbReference>
<dbReference type="SUPFAM" id="SSF54211">
    <property type="entry name" value="Ribosomal protein S5 domain 2-like"/>
    <property type="match status" value="1"/>
</dbReference>
<comment type="subunit">
    <text evidence="7">Consists of a catalytic RNA component (M1 or rnpB) and a protein subunit.</text>
</comment>
<dbReference type="InterPro" id="IPR000100">
    <property type="entry name" value="RNase_P"/>
</dbReference>
<dbReference type="InterPro" id="IPR020539">
    <property type="entry name" value="RNase_P_CS"/>
</dbReference>
<dbReference type="Proteomes" id="UP000215896">
    <property type="component" value="Unassembled WGS sequence"/>
</dbReference>
<comment type="similarity">
    <text evidence="7">Belongs to the RnpA family.</text>
</comment>
<dbReference type="HAMAP" id="MF_00227">
    <property type="entry name" value="RNase_P"/>
    <property type="match status" value="1"/>
</dbReference>
<dbReference type="RefSeq" id="WP_094404264.1">
    <property type="nucleotide sequence ID" value="NZ_NMVO01000001.1"/>
</dbReference>
<gene>
    <name evidence="7 9" type="primary">rnpA</name>
    <name evidence="9" type="ORF">CGZ94_00345</name>
</gene>
<evidence type="ECO:0000313" key="10">
    <source>
        <dbReference type="Proteomes" id="UP000215896"/>
    </source>
</evidence>
<dbReference type="Gene3D" id="3.30.230.10">
    <property type="match status" value="1"/>
</dbReference>
<dbReference type="OrthoDB" id="196964at2"/>
<evidence type="ECO:0000256" key="5">
    <source>
        <dbReference type="ARBA" id="ARBA00022801"/>
    </source>
</evidence>
<dbReference type="PROSITE" id="PS00648">
    <property type="entry name" value="RIBONUCLEASE_P"/>
    <property type="match status" value="1"/>
</dbReference>
<comment type="caution">
    <text evidence="9">The sequence shown here is derived from an EMBL/GenBank/DDBJ whole genome shotgun (WGS) entry which is preliminary data.</text>
</comment>
<keyword evidence="6 7" id="KW-0694">RNA-binding</keyword>
<protein>
    <recommendedName>
        <fullName evidence="7 8">Ribonuclease P protein component</fullName>
        <shortName evidence="7">RNase P protein</shortName>
        <shortName evidence="7">RNaseP protein</shortName>
        <ecNumber evidence="7 8">3.1.26.5</ecNumber>
    </recommendedName>
    <alternativeName>
        <fullName evidence="7">Protein C5</fullName>
    </alternativeName>
</protein>
<keyword evidence="2 7" id="KW-0819">tRNA processing</keyword>
<dbReference type="GO" id="GO:0004526">
    <property type="term" value="F:ribonuclease P activity"/>
    <property type="evidence" value="ECO:0007669"/>
    <property type="project" value="UniProtKB-UniRule"/>
</dbReference>
<dbReference type="EMBL" id="NMVO01000001">
    <property type="protein sequence ID" value="OYO17398.1"/>
    <property type="molecule type" value="Genomic_DNA"/>
</dbReference>
<reference evidence="9 10" key="1">
    <citation type="submission" date="2017-07" db="EMBL/GenBank/DDBJ databases">
        <title>Draft whole genome sequences of clinical Proprionibacteriaceae strains.</title>
        <authorList>
            <person name="Bernier A.-M."/>
            <person name="Bernard K."/>
            <person name="Domingo M.-C."/>
        </authorList>
    </citation>
    <scope>NUCLEOTIDE SEQUENCE [LARGE SCALE GENOMIC DNA]</scope>
    <source>
        <strain evidence="9 10">NML 030167</strain>
    </source>
</reference>
<comment type="function">
    <text evidence="1 7">RNaseP catalyzes the removal of the 5'-leader sequence from pre-tRNA to produce the mature 5'-terminus. It can also cleave other RNA substrates such as 4.5S RNA. The protein component plays an auxiliary but essential role in vivo by binding to the 5'-leader sequence and broadening the substrate specificity of the ribozyme.</text>
</comment>
<keyword evidence="3 7" id="KW-0540">Nuclease</keyword>
<dbReference type="AlphaFoldDB" id="A0A255GNK0"/>
<dbReference type="GO" id="GO:0042781">
    <property type="term" value="F:3'-tRNA processing endoribonuclease activity"/>
    <property type="evidence" value="ECO:0007669"/>
    <property type="project" value="TreeGrafter"/>
</dbReference>
<dbReference type="GO" id="GO:0000049">
    <property type="term" value="F:tRNA binding"/>
    <property type="evidence" value="ECO:0007669"/>
    <property type="project" value="UniProtKB-UniRule"/>
</dbReference>
<name>A0A255GNK0_9ACTN</name>
<evidence type="ECO:0000313" key="9">
    <source>
        <dbReference type="EMBL" id="OYO17398.1"/>
    </source>
</evidence>
<keyword evidence="4 7" id="KW-0255">Endonuclease</keyword>
<dbReference type="EC" id="3.1.26.5" evidence="7 8"/>
<dbReference type="PANTHER" id="PTHR33992">
    <property type="entry name" value="RIBONUCLEASE P PROTEIN COMPONENT"/>
    <property type="match status" value="1"/>
</dbReference>
<dbReference type="InterPro" id="IPR020568">
    <property type="entry name" value="Ribosomal_Su5_D2-typ_SF"/>
</dbReference>
<sequence>MLPAALRMRSAAEFRRTISSGVRSGRSTLVVHAHQPVTDGGGTTTVGFVVSKAVGGAVVRNRVKRRLRHLSVPLLAETPAGTRVVVRALPPAATAPELGNDLRGAWHGCLRKLAAYRPKQPAPETARR</sequence>
<evidence type="ECO:0000256" key="4">
    <source>
        <dbReference type="ARBA" id="ARBA00022759"/>
    </source>
</evidence>
<proteinExistence type="inferred from homology"/>
<dbReference type="Pfam" id="PF00825">
    <property type="entry name" value="Ribonuclease_P"/>
    <property type="match status" value="1"/>
</dbReference>
<evidence type="ECO:0000256" key="1">
    <source>
        <dbReference type="ARBA" id="ARBA00002663"/>
    </source>
</evidence>
<dbReference type="InterPro" id="IPR014721">
    <property type="entry name" value="Ribsml_uS5_D2-typ_fold_subgr"/>
</dbReference>
<evidence type="ECO:0000256" key="7">
    <source>
        <dbReference type="HAMAP-Rule" id="MF_00227"/>
    </source>
</evidence>
<evidence type="ECO:0000256" key="3">
    <source>
        <dbReference type="ARBA" id="ARBA00022722"/>
    </source>
</evidence>
<dbReference type="NCBIfam" id="TIGR00188">
    <property type="entry name" value="rnpA"/>
    <property type="match status" value="1"/>
</dbReference>
<keyword evidence="5 7" id="KW-0378">Hydrolase</keyword>
<dbReference type="GO" id="GO:0030677">
    <property type="term" value="C:ribonuclease P complex"/>
    <property type="evidence" value="ECO:0007669"/>
    <property type="project" value="TreeGrafter"/>
</dbReference>
<keyword evidence="10" id="KW-1185">Reference proteome</keyword>
<comment type="catalytic activity">
    <reaction evidence="7">
        <text>Endonucleolytic cleavage of RNA, removing 5'-extranucleotides from tRNA precursor.</text>
        <dbReference type="EC" id="3.1.26.5"/>
    </reaction>
</comment>
<evidence type="ECO:0000256" key="8">
    <source>
        <dbReference type="NCBIfam" id="TIGR00188"/>
    </source>
</evidence>